<dbReference type="PANTHER" id="PTHR11579:SF0">
    <property type="entry name" value="PROTEIN-L-ISOASPARTATE(D-ASPARTATE) O-METHYLTRANSFERASE"/>
    <property type="match status" value="1"/>
</dbReference>
<dbReference type="RefSeq" id="WP_399644654.1">
    <property type="nucleotide sequence ID" value="NZ_JBITYG010000001.1"/>
</dbReference>
<protein>
    <recommendedName>
        <fullName evidence="4">Protein-L-isoaspartate O-methyltransferase</fullName>
        <ecNumber evidence="3">2.1.1.77</ecNumber>
    </recommendedName>
    <alternativeName>
        <fullName evidence="11">L-isoaspartyl protein carboxyl methyltransferase</fullName>
    </alternativeName>
    <alternativeName>
        <fullName evidence="9">Protein L-isoaspartyl methyltransferase</fullName>
    </alternativeName>
    <alternativeName>
        <fullName evidence="10">Protein-beta-aspartate methyltransferase</fullName>
    </alternativeName>
</protein>
<dbReference type="EMBL" id="JBITYG010000001">
    <property type="protein sequence ID" value="MFI9099982.1"/>
    <property type="molecule type" value="Genomic_DNA"/>
</dbReference>
<evidence type="ECO:0000256" key="10">
    <source>
        <dbReference type="ARBA" id="ARBA00031323"/>
    </source>
</evidence>
<evidence type="ECO:0000256" key="8">
    <source>
        <dbReference type="ARBA" id="ARBA00022691"/>
    </source>
</evidence>
<dbReference type="GO" id="GO:0032259">
    <property type="term" value="P:methylation"/>
    <property type="evidence" value="ECO:0007669"/>
    <property type="project" value="UniProtKB-KW"/>
</dbReference>
<evidence type="ECO:0000256" key="5">
    <source>
        <dbReference type="ARBA" id="ARBA00022490"/>
    </source>
</evidence>
<dbReference type="PANTHER" id="PTHR11579">
    <property type="entry name" value="PROTEIN-L-ISOASPARTATE O-METHYLTRANSFERASE"/>
    <property type="match status" value="1"/>
</dbReference>
<dbReference type="Gene3D" id="3.40.50.150">
    <property type="entry name" value="Vaccinia Virus protein VP39"/>
    <property type="match status" value="1"/>
</dbReference>
<dbReference type="SUPFAM" id="SSF53335">
    <property type="entry name" value="S-adenosyl-L-methionine-dependent methyltransferases"/>
    <property type="match status" value="1"/>
</dbReference>
<accession>A0ABW8C0N4</accession>
<evidence type="ECO:0000313" key="12">
    <source>
        <dbReference type="EMBL" id="MFI9099982.1"/>
    </source>
</evidence>
<evidence type="ECO:0000256" key="2">
    <source>
        <dbReference type="ARBA" id="ARBA00005369"/>
    </source>
</evidence>
<evidence type="ECO:0000256" key="7">
    <source>
        <dbReference type="ARBA" id="ARBA00022679"/>
    </source>
</evidence>
<keyword evidence="5" id="KW-0963">Cytoplasm</keyword>
<evidence type="ECO:0000256" key="9">
    <source>
        <dbReference type="ARBA" id="ARBA00030757"/>
    </source>
</evidence>
<proteinExistence type="inferred from homology"/>
<evidence type="ECO:0000256" key="4">
    <source>
        <dbReference type="ARBA" id="ARBA00013346"/>
    </source>
</evidence>
<dbReference type="EC" id="2.1.1.77" evidence="3"/>
<comment type="caution">
    <text evidence="12">The sequence shown here is derived from an EMBL/GenBank/DDBJ whole genome shotgun (WGS) entry which is preliminary data.</text>
</comment>
<evidence type="ECO:0000313" key="13">
    <source>
        <dbReference type="Proteomes" id="UP001614394"/>
    </source>
</evidence>
<dbReference type="InterPro" id="IPR000682">
    <property type="entry name" value="PCMT"/>
</dbReference>
<reference evidence="12 13" key="1">
    <citation type="submission" date="2024-10" db="EMBL/GenBank/DDBJ databases">
        <title>The Natural Products Discovery Center: Release of the First 8490 Sequenced Strains for Exploring Actinobacteria Biosynthetic Diversity.</title>
        <authorList>
            <person name="Kalkreuter E."/>
            <person name="Kautsar S.A."/>
            <person name="Yang D."/>
            <person name="Bader C.D."/>
            <person name="Teijaro C.N."/>
            <person name="Fluegel L."/>
            <person name="Davis C.M."/>
            <person name="Simpson J.R."/>
            <person name="Lauterbach L."/>
            <person name="Steele A.D."/>
            <person name="Gui C."/>
            <person name="Meng S."/>
            <person name="Li G."/>
            <person name="Viehrig K."/>
            <person name="Ye F."/>
            <person name="Su P."/>
            <person name="Kiefer A.F."/>
            <person name="Nichols A."/>
            <person name="Cepeda A.J."/>
            <person name="Yan W."/>
            <person name="Fan B."/>
            <person name="Jiang Y."/>
            <person name="Adhikari A."/>
            <person name="Zheng C.-J."/>
            <person name="Schuster L."/>
            <person name="Cowan T.M."/>
            <person name="Smanski M.J."/>
            <person name="Chevrette M.G."/>
            <person name="De Carvalho L.P.S."/>
            <person name="Shen B."/>
        </authorList>
    </citation>
    <scope>NUCLEOTIDE SEQUENCE [LARGE SCALE GENOMIC DNA]</scope>
    <source>
        <strain evidence="12 13">NPDC053399</strain>
    </source>
</reference>
<dbReference type="GO" id="GO:0008168">
    <property type="term" value="F:methyltransferase activity"/>
    <property type="evidence" value="ECO:0007669"/>
    <property type="project" value="UniProtKB-KW"/>
</dbReference>
<evidence type="ECO:0000256" key="3">
    <source>
        <dbReference type="ARBA" id="ARBA00011890"/>
    </source>
</evidence>
<gene>
    <name evidence="12" type="ORF">ACIGXA_05625</name>
</gene>
<comment type="similarity">
    <text evidence="2">Belongs to the methyltransferase superfamily. L-isoaspartyl/D-aspartyl protein methyltransferase family.</text>
</comment>
<comment type="subcellular location">
    <subcellularLocation>
        <location evidence="1">Cytoplasm</location>
    </subcellularLocation>
</comment>
<keyword evidence="13" id="KW-1185">Reference proteome</keyword>
<dbReference type="Proteomes" id="UP001614394">
    <property type="component" value="Unassembled WGS sequence"/>
</dbReference>
<name>A0ABW8C0N4_9ACTN</name>
<evidence type="ECO:0000256" key="6">
    <source>
        <dbReference type="ARBA" id="ARBA00022603"/>
    </source>
</evidence>
<evidence type="ECO:0000256" key="1">
    <source>
        <dbReference type="ARBA" id="ARBA00004496"/>
    </source>
</evidence>
<evidence type="ECO:0000256" key="11">
    <source>
        <dbReference type="ARBA" id="ARBA00031350"/>
    </source>
</evidence>
<keyword evidence="7" id="KW-0808">Transferase</keyword>
<dbReference type="CDD" id="cd02440">
    <property type="entry name" value="AdoMet_MTases"/>
    <property type="match status" value="1"/>
</dbReference>
<dbReference type="Pfam" id="PF01135">
    <property type="entry name" value="PCMT"/>
    <property type="match status" value="1"/>
</dbReference>
<keyword evidence="8" id="KW-0949">S-adenosyl-L-methionine</keyword>
<organism evidence="12 13">
    <name type="scientific">Streptomyces fildesensis</name>
    <dbReference type="NCBI Taxonomy" id="375757"/>
    <lineage>
        <taxon>Bacteria</taxon>
        <taxon>Bacillati</taxon>
        <taxon>Actinomycetota</taxon>
        <taxon>Actinomycetes</taxon>
        <taxon>Kitasatosporales</taxon>
        <taxon>Streptomycetaceae</taxon>
        <taxon>Streptomyces</taxon>
    </lineage>
</organism>
<sequence length="391" mass="43652">MTHSHQAEQDAAQRELLRAIATDLGHPPAPEWVKAMDAVPRHHFLPERIWLDDGEGGYEPCDRQSDAERWYTAAYADAPVVTQVNDGAEPEEDVWASSSASAPSIVLRMLEDLDVHEGAHVLEIGAGTGWNAGLLAHRVGEANVTTLEIDGAVTARARTALHNAGLYPEVVCADGEKGWPPQAAYDRIICTCSVRRVPHAWVTQAQPGGVIVTAWDNPWITYGLLRLEVNAGVGEGRFSPHSAFMLMRNQRTDLRIYRDVVRDEHQPDESKTGLAPWDVTGQDIDAQFAIGVRLRDVWYARQQNPDVKGVTTRLWVATTDATSWAAVDYAGEHDDRFTVWQHGPRRLWDEVEAANRWWRDHDRPTPARFGITVTAEEQRFWLDDPGSPLDG</sequence>
<keyword evidence="6 12" id="KW-0489">Methyltransferase</keyword>
<dbReference type="InterPro" id="IPR029063">
    <property type="entry name" value="SAM-dependent_MTases_sf"/>
</dbReference>